<dbReference type="InterPro" id="IPR025857">
    <property type="entry name" value="MacB_PCD"/>
</dbReference>
<keyword evidence="10" id="KW-1185">Reference proteome</keyword>
<feature type="transmembrane region" description="Helical" evidence="6">
    <location>
        <begin position="712"/>
        <end position="742"/>
    </location>
</feature>
<organism evidence="9 10">
    <name type="scientific">Agaribacillus aureus</name>
    <dbReference type="NCBI Taxonomy" id="3051825"/>
    <lineage>
        <taxon>Bacteria</taxon>
        <taxon>Pseudomonadati</taxon>
        <taxon>Bacteroidota</taxon>
        <taxon>Cytophagia</taxon>
        <taxon>Cytophagales</taxon>
        <taxon>Splendidivirgaceae</taxon>
        <taxon>Agaribacillus</taxon>
    </lineage>
</organism>
<dbReference type="PANTHER" id="PTHR30572:SF18">
    <property type="entry name" value="ABC-TYPE MACROLIDE FAMILY EXPORT SYSTEM PERMEASE COMPONENT 2"/>
    <property type="match status" value="1"/>
</dbReference>
<evidence type="ECO:0000256" key="5">
    <source>
        <dbReference type="ARBA" id="ARBA00023136"/>
    </source>
</evidence>
<dbReference type="InterPro" id="IPR003838">
    <property type="entry name" value="ABC3_permease_C"/>
</dbReference>
<comment type="subcellular location">
    <subcellularLocation>
        <location evidence="1">Cell membrane</location>
        <topology evidence="1">Multi-pass membrane protein</topology>
    </subcellularLocation>
</comment>
<dbReference type="Pfam" id="PF12704">
    <property type="entry name" value="MacB_PCD"/>
    <property type="match status" value="2"/>
</dbReference>
<feature type="domain" description="ABC3 transporter permease C-terminal" evidence="7">
    <location>
        <begin position="680"/>
        <end position="791"/>
    </location>
</feature>
<feature type="domain" description="MacB-like periplasmic core" evidence="8">
    <location>
        <begin position="447"/>
        <end position="611"/>
    </location>
</feature>
<feature type="domain" description="ABC3 transporter permease C-terminal" evidence="7">
    <location>
        <begin position="293"/>
        <end position="405"/>
    </location>
</feature>
<proteinExistence type="predicted"/>
<evidence type="ECO:0000256" key="1">
    <source>
        <dbReference type="ARBA" id="ARBA00004651"/>
    </source>
</evidence>
<gene>
    <name evidence="9" type="ORF">QQ020_00825</name>
</gene>
<feature type="transmembrane region" description="Helical" evidence="6">
    <location>
        <begin position="288"/>
        <end position="315"/>
    </location>
</feature>
<evidence type="ECO:0000313" key="10">
    <source>
        <dbReference type="Proteomes" id="UP001172083"/>
    </source>
</evidence>
<dbReference type="RefSeq" id="WP_346755901.1">
    <property type="nucleotide sequence ID" value="NZ_JAUJEB010000001.1"/>
</dbReference>
<keyword evidence="3 6" id="KW-0812">Transmembrane</keyword>
<protein>
    <submittedName>
        <fullName evidence="9">ABC transporter permease</fullName>
    </submittedName>
</protein>
<sequence>MIKNYLITALRNLSRNKTYAVINITGLSIGISCAIVAYLMVNYMTGFDKVHRKKDRIYRVVTISKSGDNQDHNPGVPWPLLTALEEYFPEFEKISGLQNYGGGLIKVPSVGSDQISIQQREGIGFIDPNFYQILDRRWLHGDPLRALEEPNSAIIAQSLAQKLFPDQEALDKIINLDDKYDLRITGVVEDLSDENTDFNFNLLGSFATIAGEKEPDSWGSLSSDFQCFVLVRENASLQDAPARMDKLVEKYYKLAAHESKHHMLQPFADIHYNQDYQSFHSSVSKTNVWTLMLVALFLIVTACVNFINLATAQAVKRSKEIGVRKVLGGFKSQIRWQFLAETMMISLVSIIISLGLAELLLLKVNHYLELKLSIDYWHDLIFWYFLLVLWLFTSLLSGLYPAFVLSGFKPISVLKNSITVSNIGGIQLRKGLVVFQFIISQVLMMSTIVIMYQMYFVRHQDMGFDRKAILTIQLPHKDQNSRKALVQQLKQLPSVQDITSAADTPASNSVWRSNFILKTDSGKVENDAQIKMVDHHYVPTYGLTLLSGKNLTESDTINGFLINETLARYAGFSNLDDAVGRQFRFGWNNEYYPIVGVVKDFHTTSFKNKIIPTVLCQSEKEYASVGVRLSSSDLGKEVAVIGKLFKSFYPEYDYNYRFMDDIIQRFYSNEEKMYNILVALTLIAIFIGCLGLYGLAAFMANQRVKEIGVRKILGASFANIFGLFSIAFLKLIAIAFMVALPLAYLGMNRWLQEFTYSINFEWWIFILTVLATLTLALLTVGYKTVRAAVTNPIDCLKDE</sequence>
<keyword evidence="4 6" id="KW-1133">Transmembrane helix</keyword>
<name>A0ABT8L2R3_9BACT</name>
<evidence type="ECO:0000259" key="8">
    <source>
        <dbReference type="Pfam" id="PF12704"/>
    </source>
</evidence>
<evidence type="ECO:0000256" key="4">
    <source>
        <dbReference type="ARBA" id="ARBA00022989"/>
    </source>
</evidence>
<comment type="caution">
    <text evidence="9">The sequence shown here is derived from an EMBL/GenBank/DDBJ whole genome shotgun (WGS) entry which is preliminary data.</text>
</comment>
<evidence type="ECO:0000256" key="6">
    <source>
        <dbReference type="SAM" id="Phobius"/>
    </source>
</evidence>
<feature type="transmembrane region" description="Helical" evidence="6">
    <location>
        <begin position="762"/>
        <end position="782"/>
    </location>
</feature>
<evidence type="ECO:0000256" key="3">
    <source>
        <dbReference type="ARBA" id="ARBA00022692"/>
    </source>
</evidence>
<dbReference type="InterPro" id="IPR050250">
    <property type="entry name" value="Macrolide_Exporter_MacB"/>
</dbReference>
<feature type="transmembrane region" description="Helical" evidence="6">
    <location>
        <begin position="673"/>
        <end position="700"/>
    </location>
</feature>
<dbReference type="Proteomes" id="UP001172083">
    <property type="component" value="Unassembled WGS sequence"/>
</dbReference>
<feature type="transmembrane region" description="Helical" evidence="6">
    <location>
        <begin position="381"/>
        <end position="405"/>
    </location>
</feature>
<keyword evidence="2" id="KW-1003">Cell membrane</keyword>
<dbReference type="EMBL" id="JAUJEB010000001">
    <property type="protein sequence ID" value="MDN5210558.1"/>
    <property type="molecule type" value="Genomic_DNA"/>
</dbReference>
<keyword evidence="5 6" id="KW-0472">Membrane</keyword>
<evidence type="ECO:0000313" key="9">
    <source>
        <dbReference type="EMBL" id="MDN5210558.1"/>
    </source>
</evidence>
<reference evidence="9" key="1">
    <citation type="submission" date="2023-06" db="EMBL/GenBank/DDBJ databases">
        <title>Genomic of Agaribacillus aureum.</title>
        <authorList>
            <person name="Wang G."/>
        </authorList>
    </citation>
    <scope>NUCLEOTIDE SEQUENCE</scope>
    <source>
        <strain evidence="9">BMA12</strain>
    </source>
</reference>
<feature type="transmembrane region" description="Helical" evidence="6">
    <location>
        <begin position="432"/>
        <end position="455"/>
    </location>
</feature>
<dbReference type="Pfam" id="PF02687">
    <property type="entry name" value="FtsX"/>
    <property type="match status" value="2"/>
</dbReference>
<feature type="transmembrane region" description="Helical" evidence="6">
    <location>
        <begin position="20"/>
        <end position="41"/>
    </location>
</feature>
<evidence type="ECO:0000256" key="2">
    <source>
        <dbReference type="ARBA" id="ARBA00022475"/>
    </source>
</evidence>
<accession>A0ABT8L2R3</accession>
<evidence type="ECO:0000259" key="7">
    <source>
        <dbReference type="Pfam" id="PF02687"/>
    </source>
</evidence>
<dbReference type="PROSITE" id="PS51257">
    <property type="entry name" value="PROKAR_LIPOPROTEIN"/>
    <property type="match status" value="1"/>
</dbReference>
<dbReference type="PANTHER" id="PTHR30572">
    <property type="entry name" value="MEMBRANE COMPONENT OF TRANSPORTER-RELATED"/>
    <property type="match status" value="1"/>
</dbReference>
<feature type="domain" description="MacB-like periplasmic core" evidence="8">
    <location>
        <begin position="21"/>
        <end position="246"/>
    </location>
</feature>
<feature type="transmembrane region" description="Helical" evidence="6">
    <location>
        <begin position="336"/>
        <end position="361"/>
    </location>
</feature>